<evidence type="ECO:0000259" key="6">
    <source>
        <dbReference type="PROSITE" id="PS50011"/>
    </source>
</evidence>
<keyword evidence="1 7" id="KW-0808">Transferase</keyword>
<evidence type="ECO:0000313" key="7">
    <source>
        <dbReference type="EMBL" id="AUX19752.1"/>
    </source>
</evidence>
<dbReference type="OrthoDB" id="5485607at2"/>
<evidence type="ECO:0000256" key="2">
    <source>
        <dbReference type="ARBA" id="ARBA00022741"/>
    </source>
</evidence>
<name>A0A4V0NCN1_SORCE</name>
<dbReference type="InterPro" id="IPR011009">
    <property type="entry name" value="Kinase-like_dom_sf"/>
</dbReference>
<dbReference type="InterPro" id="IPR008271">
    <property type="entry name" value="Ser/Thr_kinase_AS"/>
</dbReference>
<dbReference type="CDD" id="cd14014">
    <property type="entry name" value="STKc_PknB_like"/>
    <property type="match status" value="1"/>
</dbReference>
<dbReference type="Pfam" id="PF00069">
    <property type="entry name" value="Pkinase"/>
    <property type="match status" value="1"/>
</dbReference>
<dbReference type="EC" id="2.7.11.1" evidence="7"/>
<dbReference type="SUPFAM" id="SSF56112">
    <property type="entry name" value="Protein kinase-like (PK-like)"/>
    <property type="match status" value="1"/>
</dbReference>
<dbReference type="GO" id="GO:0004674">
    <property type="term" value="F:protein serine/threonine kinase activity"/>
    <property type="evidence" value="ECO:0007669"/>
    <property type="project" value="UniProtKB-EC"/>
</dbReference>
<dbReference type="Gene3D" id="1.10.510.10">
    <property type="entry name" value="Transferase(Phosphotransferase) domain 1"/>
    <property type="match status" value="1"/>
</dbReference>
<dbReference type="EMBL" id="CP012670">
    <property type="protein sequence ID" value="AUX19752.1"/>
    <property type="molecule type" value="Genomic_DNA"/>
</dbReference>
<dbReference type="SMART" id="SM00220">
    <property type="entry name" value="S_TKc"/>
    <property type="match status" value="1"/>
</dbReference>
<dbReference type="PANTHER" id="PTHR43289">
    <property type="entry name" value="MITOGEN-ACTIVATED PROTEIN KINASE KINASE KINASE 20-RELATED"/>
    <property type="match status" value="1"/>
</dbReference>
<dbReference type="Gene3D" id="3.30.200.20">
    <property type="entry name" value="Phosphorylase Kinase, domain 1"/>
    <property type="match status" value="1"/>
</dbReference>
<dbReference type="GO" id="GO:0005524">
    <property type="term" value="F:ATP binding"/>
    <property type="evidence" value="ECO:0007669"/>
    <property type="project" value="UniProtKB-KW"/>
</dbReference>
<keyword evidence="3 7" id="KW-0418">Kinase</keyword>
<evidence type="ECO:0000256" key="3">
    <source>
        <dbReference type="ARBA" id="ARBA00022777"/>
    </source>
</evidence>
<keyword evidence="4" id="KW-0067">ATP-binding</keyword>
<dbReference type="PROSITE" id="PS00108">
    <property type="entry name" value="PROTEIN_KINASE_ST"/>
    <property type="match status" value="1"/>
</dbReference>
<evidence type="ECO:0000256" key="5">
    <source>
        <dbReference type="SAM" id="MobiDB-lite"/>
    </source>
</evidence>
<sequence>MTRTTDDDPPPISRAASPAETTGAHPPGGLDDTTLPGSEYEATRTQVDSPLVPRLHTLQQGSRVGAYVLDRVLARGGFSLVYRATHAGRGTAVALKALHAELASDLDAVVRFEREIEVIQRLNHPNVVEILEHGRLDGRGPPYYVMELLDGCSLDEHLRARGRQSATDALALLEPLCSALDAAHRCGIVHRDIKPSNVFLAEQDGRRRVVLLDFGVAKLLDAPGPALTSSRHVVGTPACISPEQLLGEPVDSRADVYALGVLTYRLLVGEPPFLERSYPMLRQLHLYVDPPRPSARAPVNPALDAVILRAMSKDRRERHPSIAAFLSDLRATVEASRGTGAPSSEAHARRALALYAEVHVDPGAIEEPDDGLLADLELILPFITAESVSAGLTTAAQTGSSVLLTANRADDPGGDLETRRRVVNAALAIHQRLEARAGRDPRIAVRLCLHAGELLESGEGSPAAGKLLEIAAWVPDRPATGVFASPELLADLEIATAGEEGALRRLAAPRPEAS</sequence>
<dbReference type="Proteomes" id="UP000295781">
    <property type="component" value="Chromosome"/>
</dbReference>
<protein>
    <submittedName>
        <fullName evidence="7">Protein kinase</fullName>
        <ecNumber evidence="7">2.7.11.1</ecNumber>
    </submittedName>
</protein>
<dbReference type="PROSITE" id="PS50011">
    <property type="entry name" value="PROTEIN_KINASE_DOM"/>
    <property type="match status" value="1"/>
</dbReference>
<keyword evidence="2" id="KW-0547">Nucleotide-binding</keyword>
<evidence type="ECO:0000313" key="8">
    <source>
        <dbReference type="Proteomes" id="UP000295781"/>
    </source>
</evidence>
<organism evidence="7 8">
    <name type="scientific">Sorangium cellulosum</name>
    <name type="common">Polyangium cellulosum</name>
    <dbReference type="NCBI Taxonomy" id="56"/>
    <lineage>
        <taxon>Bacteria</taxon>
        <taxon>Pseudomonadati</taxon>
        <taxon>Myxococcota</taxon>
        <taxon>Polyangia</taxon>
        <taxon>Polyangiales</taxon>
        <taxon>Polyangiaceae</taxon>
        <taxon>Sorangium</taxon>
    </lineage>
</organism>
<accession>A0A4V0NCN1</accession>
<feature type="domain" description="Protein kinase" evidence="6">
    <location>
        <begin position="67"/>
        <end position="333"/>
    </location>
</feature>
<evidence type="ECO:0000256" key="1">
    <source>
        <dbReference type="ARBA" id="ARBA00022679"/>
    </source>
</evidence>
<dbReference type="PANTHER" id="PTHR43289:SF6">
    <property type="entry name" value="SERINE_THREONINE-PROTEIN KINASE NEKL-3"/>
    <property type="match status" value="1"/>
</dbReference>
<reference evidence="7 8" key="1">
    <citation type="submission" date="2015-09" db="EMBL/GenBank/DDBJ databases">
        <title>Sorangium comparison.</title>
        <authorList>
            <person name="Zaburannyi N."/>
            <person name="Bunk B."/>
            <person name="Overmann J."/>
            <person name="Mueller R."/>
        </authorList>
    </citation>
    <scope>NUCLEOTIDE SEQUENCE [LARGE SCALE GENOMIC DNA]</scope>
    <source>
        <strain evidence="7 8">So ceGT47</strain>
    </source>
</reference>
<feature type="region of interest" description="Disordered" evidence="5">
    <location>
        <begin position="1"/>
        <end position="48"/>
    </location>
</feature>
<dbReference type="RefSeq" id="WP_129344444.1">
    <property type="nucleotide sequence ID" value="NZ_CP012670.1"/>
</dbReference>
<proteinExistence type="predicted"/>
<dbReference type="AlphaFoldDB" id="A0A4V0NCN1"/>
<dbReference type="InterPro" id="IPR000719">
    <property type="entry name" value="Prot_kinase_dom"/>
</dbReference>
<gene>
    <name evidence="7" type="ORF">SOCEGT47_002040</name>
</gene>
<evidence type="ECO:0000256" key="4">
    <source>
        <dbReference type="ARBA" id="ARBA00022840"/>
    </source>
</evidence>